<name>A0A915EV39_9CEST</name>
<accession>A0A915EV39</accession>
<evidence type="ECO:0000313" key="1">
    <source>
        <dbReference type="Proteomes" id="UP000887562"/>
    </source>
</evidence>
<proteinExistence type="predicted"/>
<protein>
    <submittedName>
        <fullName evidence="2">Uncharacterized protein</fullName>
    </submittedName>
</protein>
<reference evidence="2" key="1">
    <citation type="submission" date="2022-11" db="UniProtKB">
        <authorList>
            <consortium name="WormBaseParasite"/>
        </authorList>
    </citation>
    <scope>IDENTIFICATION</scope>
</reference>
<evidence type="ECO:0000313" key="2">
    <source>
        <dbReference type="WBParaSite" id="maker-E.canG7_contigs_1308-snap-gene-0.16-mRNA-1"/>
    </source>
</evidence>
<dbReference type="WBParaSite" id="maker-E.canG7_contigs_1308-snap-gene-0.16-mRNA-1">
    <property type="protein sequence ID" value="maker-E.canG7_contigs_1308-snap-gene-0.16-mRNA-1"/>
    <property type="gene ID" value="EcG7_06725"/>
</dbReference>
<keyword evidence="1" id="KW-1185">Reference proteome</keyword>
<organism evidence="1 2">
    <name type="scientific">Echinococcus canadensis</name>
    <dbReference type="NCBI Taxonomy" id="519352"/>
    <lineage>
        <taxon>Eukaryota</taxon>
        <taxon>Metazoa</taxon>
        <taxon>Spiralia</taxon>
        <taxon>Lophotrochozoa</taxon>
        <taxon>Platyhelminthes</taxon>
        <taxon>Cestoda</taxon>
        <taxon>Eucestoda</taxon>
        <taxon>Cyclophyllidea</taxon>
        <taxon>Taeniidae</taxon>
        <taxon>Echinococcus</taxon>
        <taxon>Echinococcus canadensis group</taxon>
    </lineage>
</organism>
<sequence length="73" mass="8421">MPPFQYILPRNPKCKQSGTRTGDFETSLSQTTPSFHFLFDKVMDLLLPPQAETKMLFFQLTYLGLPGMFEEIC</sequence>
<dbReference type="Proteomes" id="UP000887562">
    <property type="component" value="Unplaced"/>
</dbReference>
<dbReference type="AlphaFoldDB" id="A0A915EV39"/>